<protein>
    <submittedName>
        <fullName evidence="13">Chemerin-like receptor 1</fullName>
    </submittedName>
</protein>
<evidence type="ECO:0000256" key="10">
    <source>
        <dbReference type="ARBA" id="ARBA00025736"/>
    </source>
</evidence>
<feature type="transmembrane region" description="Helical" evidence="11">
    <location>
        <begin position="221"/>
        <end position="242"/>
    </location>
</feature>
<dbReference type="PROSITE" id="PS50262">
    <property type="entry name" value="G_PROTEIN_RECEP_F1_2"/>
    <property type="match status" value="1"/>
</dbReference>
<dbReference type="GO" id="GO:0004930">
    <property type="term" value="F:G protein-coupled receptor activity"/>
    <property type="evidence" value="ECO:0007669"/>
    <property type="project" value="UniProtKB-KW"/>
</dbReference>
<comment type="similarity">
    <text evidence="10">Belongs to the chemokine-like receptor (CMKLR) family.</text>
</comment>
<evidence type="ECO:0000256" key="11">
    <source>
        <dbReference type="SAM" id="Phobius"/>
    </source>
</evidence>
<dbReference type="InterPro" id="IPR017452">
    <property type="entry name" value="GPCR_Rhodpsn_7TM"/>
</dbReference>
<dbReference type="InterPro" id="IPR000826">
    <property type="entry name" value="Formyl_rcpt-rel"/>
</dbReference>
<organism evidence="13 14">
    <name type="scientific">Scomber scombrus</name>
    <name type="common">Atlantic mackerel</name>
    <name type="synonym">Scomber vernalis</name>
    <dbReference type="NCBI Taxonomy" id="13677"/>
    <lineage>
        <taxon>Eukaryota</taxon>
        <taxon>Metazoa</taxon>
        <taxon>Chordata</taxon>
        <taxon>Craniata</taxon>
        <taxon>Vertebrata</taxon>
        <taxon>Euteleostomi</taxon>
        <taxon>Actinopterygii</taxon>
        <taxon>Neopterygii</taxon>
        <taxon>Teleostei</taxon>
        <taxon>Neoteleostei</taxon>
        <taxon>Acanthomorphata</taxon>
        <taxon>Pelagiaria</taxon>
        <taxon>Scombriformes</taxon>
        <taxon>Scombridae</taxon>
        <taxon>Scomber</taxon>
    </lineage>
</organism>
<dbReference type="GO" id="GO:0007200">
    <property type="term" value="P:phospholipase C-activating G protein-coupled receptor signaling pathway"/>
    <property type="evidence" value="ECO:0007669"/>
    <property type="project" value="TreeGrafter"/>
</dbReference>
<keyword evidence="6 11" id="KW-0472">Membrane</keyword>
<keyword evidence="5" id="KW-0297">G-protein coupled receptor</keyword>
<evidence type="ECO:0000256" key="2">
    <source>
        <dbReference type="ARBA" id="ARBA00022500"/>
    </source>
</evidence>
<feature type="transmembrane region" description="Helical" evidence="11">
    <location>
        <begin position="18"/>
        <end position="43"/>
    </location>
</feature>
<dbReference type="GO" id="GO:0006935">
    <property type="term" value="P:chemotaxis"/>
    <property type="evidence" value="ECO:0007669"/>
    <property type="project" value="UniProtKB-KW"/>
</dbReference>
<feature type="transmembrane region" description="Helical" evidence="11">
    <location>
        <begin position="99"/>
        <end position="125"/>
    </location>
</feature>
<reference evidence="13 14" key="1">
    <citation type="submission" date="2024-01" db="EMBL/GenBank/DDBJ databases">
        <authorList>
            <person name="Alioto T."/>
            <person name="Alioto T."/>
            <person name="Gomez Garrido J."/>
        </authorList>
    </citation>
    <scope>NUCLEOTIDE SEQUENCE [LARGE SCALE GENOMIC DNA]</scope>
</reference>
<evidence type="ECO:0000256" key="7">
    <source>
        <dbReference type="ARBA" id="ARBA00023157"/>
    </source>
</evidence>
<evidence type="ECO:0000256" key="8">
    <source>
        <dbReference type="ARBA" id="ARBA00023170"/>
    </source>
</evidence>
<dbReference type="GO" id="GO:0005886">
    <property type="term" value="C:plasma membrane"/>
    <property type="evidence" value="ECO:0007669"/>
    <property type="project" value="TreeGrafter"/>
</dbReference>
<evidence type="ECO:0000256" key="1">
    <source>
        <dbReference type="ARBA" id="ARBA00004141"/>
    </source>
</evidence>
<dbReference type="FunFam" id="1.20.1070.10:FF:000034">
    <property type="entry name" value="G-protein coupled receptor 1"/>
    <property type="match status" value="1"/>
</dbReference>
<dbReference type="GO" id="GO:0004875">
    <property type="term" value="F:complement receptor activity"/>
    <property type="evidence" value="ECO:0007669"/>
    <property type="project" value="TreeGrafter"/>
</dbReference>
<feature type="transmembrane region" description="Helical" evidence="11">
    <location>
        <begin position="262"/>
        <end position="281"/>
    </location>
</feature>
<dbReference type="PRINTS" id="PR00237">
    <property type="entry name" value="GPCRRHODOPSN"/>
</dbReference>
<gene>
    <name evidence="13" type="ORF">FSCOSCO3_A006845</name>
</gene>
<dbReference type="GO" id="GO:0007204">
    <property type="term" value="P:positive regulation of cytosolic calcium ion concentration"/>
    <property type="evidence" value="ECO:0007669"/>
    <property type="project" value="TreeGrafter"/>
</dbReference>
<dbReference type="InterPro" id="IPR000276">
    <property type="entry name" value="GPCR_Rhodpsn"/>
</dbReference>
<comment type="subcellular location">
    <subcellularLocation>
        <location evidence="1">Membrane</location>
        <topology evidence="1">Multi-pass membrane protein</topology>
    </subcellularLocation>
</comment>
<evidence type="ECO:0000256" key="3">
    <source>
        <dbReference type="ARBA" id="ARBA00022692"/>
    </source>
</evidence>
<proteinExistence type="inferred from homology"/>
<evidence type="ECO:0000256" key="5">
    <source>
        <dbReference type="ARBA" id="ARBA00023040"/>
    </source>
</evidence>
<keyword evidence="8 13" id="KW-0675">Receptor</keyword>
<evidence type="ECO:0000259" key="12">
    <source>
        <dbReference type="PROSITE" id="PS50262"/>
    </source>
</evidence>
<keyword evidence="14" id="KW-1185">Reference proteome</keyword>
<feature type="transmembrane region" description="Helical" evidence="11">
    <location>
        <begin position="55"/>
        <end position="79"/>
    </location>
</feature>
<keyword evidence="9" id="KW-0807">Transducer</keyword>
<feature type="transmembrane region" description="Helical" evidence="11">
    <location>
        <begin position="178"/>
        <end position="201"/>
    </location>
</feature>
<feature type="transmembrane region" description="Helical" evidence="11">
    <location>
        <begin position="137"/>
        <end position="156"/>
    </location>
</feature>
<dbReference type="EMBL" id="CAWUFR010000045">
    <property type="protein sequence ID" value="CAK6960442.1"/>
    <property type="molecule type" value="Genomic_DNA"/>
</dbReference>
<evidence type="ECO:0000256" key="4">
    <source>
        <dbReference type="ARBA" id="ARBA00022989"/>
    </source>
</evidence>
<keyword evidence="4 11" id="KW-1133">Transmembrane helix</keyword>
<keyword evidence="3 11" id="KW-0812">Transmembrane</keyword>
<dbReference type="Gene3D" id="1.20.1070.10">
    <property type="entry name" value="Rhodopsin 7-helix transmembrane proteins"/>
    <property type="match status" value="1"/>
</dbReference>
<dbReference type="AlphaFoldDB" id="A0AAV1NLT4"/>
<dbReference type="SUPFAM" id="SSF81321">
    <property type="entry name" value="Family A G protein-coupled receptor-like"/>
    <property type="match status" value="1"/>
</dbReference>
<dbReference type="GO" id="GO:0006954">
    <property type="term" value="P:inflammatory response"/>
    <property type="evidence" value="ECO:0007669"/>
    <property type="project" value="TreeGrafter"/>
</dbReference>
<accession>A0AAV1NLT4</accession>
<evidence type="ECO:0000256" key="6">
    <source>
        <dbReference type="ARBA" id="ARBA00023136"/>
    </source>
</evidence>
<name>A0AAV1NLT4_SCOSC</name>
<keyword evidence="2" id="KW-0145">Chemotaxis</keyword>
<dbReference type="PRINTS" id="PR00526">
    <property type="entry name" value="FMETLEUPHER"/>
</dbReference>
<comment type="caution">
    <text evidence="13">The sequence shown here is derived from an EMBL/GenBank/DDBJ whole genome shotgun (WGS) entry which is preliminary data.</text>
</comment>
<evidence type="ECO:0000313" key="13">
    <source>
        <dbReference type="EMBL" id="CAK6960442.1"/>
    </source>
</evidence>
<keyword evidence="7" id="KW-1015">Disulfide bond</keyword>
<evidence type="ECO:0000256" key="9">
    <source>
        <dbReference type="ARBA" id="ARBA00023224"/>
    </source>
</evidence>
<sequence>MGTDNSTVSKRAETLRGVQLACLVIYCVIMMVGTVGNGLVIYVTGFRIKRTVNSVWFLNLALADFLFTAFLIFSTIALSQSHRWQFGLLMCKLNTFVSAVNMFASVFLLMAISLDRCLSTCVVVWAQNKRTVCKAQLITVAIWLTAMVCSTPYATFRKLLEHNNNTYCVYSGDNTQKWILVTFRFVMAFLIPFLVIMASYVAIGVRAKRLQRTRKRRSRRIIITVILAFFLCWLPFHVFQFLELKFIGNRKLQSIIMTGGPLAVSLAFLNSCLNPILYVFMCDEFQKRLKQSICHVFESALAEDHLSFMSSRSLSSQLSRISRKSDSAVPMERKGKVTSFKECRVDATDERDTLSTE</sequence>
<dbReference type="PANTHER" id="PTHR24225:SF68">
    <property type="entry name" value="C3A ANAPHYLATOXIN CHEMOTACTIC RECEPTOR-LIKE-RELATED"/>
    <property type="match status" value="1"/>
</dbReference>
<dbReference type="Proteomes" id="UP001314229">
    <property type="component" value="Unassembled WGS sequence"/>
</dbReference>
<feature type="domain" description="G-protein coupled receptors family 1 profile" evidence="12">
    <location>
        <begin position="36"/>
        <end position="278"/>
    </location>
</feature>
<evidence type="ECO:0000313" key="14">
    <source>
        <dbReference type="Proteomes" id="UP001314229"/>
    </source>
</evidence>
<dbReference type="PANTHER" id="PTHR24225">
    <property type="entry name" value="CHEMOTACTIC RECEPTOR"/>
    <property type="match status" value="1"/>
</dbReference>
<dbReference type="Pfam" id="PF00001">
    <property type="entry name" value="7tm_1"/>
    <property type="match status" value="1"/>
</dbReference>